<dbReference type="WBParaSite" id="TCONS_00016289.p1">
    <property type="protein sequence ID" value="TCONS_00016289.p1"/>
    <property type="gene ID" value="XLOC_010850"/>
</dbReference>
<keyword evidence="2" id="KW-0548">Nucleotidyltransferase</keyword>
<dbReference type="Gene3D" id="3.30.70.270">
    <property type="match status" value="2"/>
</dbReference>
<name>A0A0K0EAZ1_STRER</name>
<proteinExistence type="predicted"/>
<evidence type="ECO:0000256" key="2">
    <source>
        <dbReference type="ARBA" id="ARBA00022695"/>
    </source>
</evidence>
<evidence type="ECO:0000313" key="8">
    <source>
        <dbReference type="Proteomes" id="UP000035681"/>
    </source>
</evidence>
<dbReference type="InterPro" id="IPR041373">
    <property type="entry name" value="RT_RNaseH"/>
</dbReference>
<dbReference type="AlphaFoldDB" id="A0A0K0EAZ1"/>
<dbReference type="GO" id="GO:0004519">
    <property type="term" value="F:endonuclease activity"/>
    <property type="evidence" value="ECO:0007669"/>
    <property type="project" value="UniProtKB-KW"/>
</dbReference>
<dbReference type="PANTHER" id="PTHR37984">
    <property type="entry name" value="PROTEIN CBG26694"/>
    <property type="match status" value="1"/>
</dbReference>
<evidence type="ECO:0000313" key="10">
    <source>
        <dbReference type="WBParaSite" id="TCONS_00016289.p1"/>
    </source>
</evidence>
<feature type="domain" description="Reverse transcriptase" evidence="7">
    <location>
        <begin position="1"/>
        <end position="141"/>
    </location>
</feature>
<accession>A0A0K0EAZ1</accession>
<dbReference type="WBParaSite" id="SSTP_0000666400.1">
    <property type="protein sequence ID" value="SSTP_0000666400.1"/>
    <property type="gene ID" value="SSTP_0000666400"/>
</dbReference>
<keyword evidence="3" id="KW-0540">Nuclease</keyword>
<evidence type="ECO:0000256" key="3">
    <source>
        <dbReference type="ARBA" id="ARBA00022722"/>
    </source>
</evidence>
<dbReference type="PROSITE" id="PS50878">
    <property type="entry name" value="RT_POL"/>
    <property type="match status" value="1"/>
</dbReference>
<reference evidence="9" key="1">
    <citation type="submission" date="2015-08" db="UniProtKB">
        <authorList>
            <consortium name="WormBaseParasite"/>
        </authorList>
    </citation>
    <scope>IDENTIFICATION</scope>
</reference>
<evidence type="ECO:0000256" key="1">
    <source>
        <dbReference type="ARBA" id="ARBA00022679"/>
    </source>
</evidence>
<evidence type="ECO:0000259" key="7">
    <source>
        <dbReference type="PROSITE" id="PS50878"/>
    </source>
</evidence>
<evidence type="ECO:0000256" key="4">
    <source>
        <dbReference type="ARBA" id="ARBA00022759"/>
    </source>
</evidence>
<keyword evidence="1" id="KW-0808">Transferase</keyword>
<evidence type="ECO:0000256" key="6">
    <source>
        <dbReference type="ARBA" id="ARBA00022918"/>
    </source>
</evidence>
<dbReference type="InterPro" id="IPR043128">
    <property type="entry name" value="Rev_trsase/Diguanyl_cyclase"/>
</dbReference>
<dbReference type="CDD" id="cd01647">
    <property type="entry name" value="RT_LTR"/>
    <property type="match status" value="1"/>
</dbReference>
<dbReference type="Pfam" id="PF00078">
    <property type="entry name" value="RVT_1"/>
    <property type="match status" value="1"/>
</dbReference>
<dbReference type="CDD" id="cd09274">
    <property type="entry name" value="RNase_HI_RT_Ty3"/>
    <property type="match status" value="1"/>
</dbReference>
<dbReference type="GO" id="GO:0003964">
    <property type="term" value="F:RNA-directed DNA polymerase activity"/>
    <property type="evidence" value="ECO:0007669"/>
    <property type="project" value="UniProtKB-KW"/>
</dbReference>
<keyword evidence="5" id="KW-0378">Hydrolase</keyword>
<evidence type="ECO:0000313" key="9">
    <source>
        <dbReference type="WBParaSite" id="SSTP_0000666400.1"/>
    </source>
</evidence>
<keyword evidence="4" id="KW-0255">Endonuclease</keyword>
<dbReference type="InterPro" id="IPR043502">
    <property type="entry name" value="DNA/RNA_pol_sf"/>
</dbReference>
<dbReference type="InterPro" id="IPR000477">
    <property type="entry name" value="RT_dom"/>
</dbReference>
<dbReference type="Proteomes" id="UP000035681">
    <property type="component" value="Unplaced"/>
</dbReference>
<dbReference type="SUPFAM" id="SSF56672">
    <property type="entry name" value="DNA/RNA polymerases"/>
    <property type="match status" value="1"/>
</dbReference>
<dbReference type="InterPro" id="IPR050951">
    <property type="entry name" value="Retrovirus_Pol_polyprotein"/>
</dbReference>
<sequence length="502" mass="58130">MFSPMPRSDEILNRLCGRKYFSTLDLDRGYWQIRLDERSRDITTFSFASRQYKFHILPFGLSLGPFYFQRIIQNTLQDALRKYPEELFIFIDDILIASKLLKRHWEILSLVCKLLEENELRVNKSKCKICQDNVDYLGHTISPLGVGMQRKILEKVLAFELPKSKKQLSSFLGLANYVRKYVKDFGNLSNSLYLMLSSQKLDWGPVQLNNFQTLKKAIWSAPLLCSLDYEKVMDGSGPLFVSTDASSQALGGCLMQLVDKRYKIICFYSRVLRGSEVRYCSSELESLAIVSTMQALKQIIYGVPITVLSDHKPLCALLSKSDLSPRLLRWTLLLQEFKIKEIRYVEGKMNVIADALSRCILHNTKKLEKEKVEEFPTPQLLICNVTVEKDRHWTAFPTKEEWQQLQQEDAELSKVYVYVKENIMSSSDLGKFKDIQDYRLDNMDILIHKNGKILLPPSKLKFLLPLIHKNHESTDIMLDRIQRQFVCSGMSKIVQSFVANCL</sequence>
<dbReference type="GO" id="GO:0016787">
    <property type="term" value="F:hydrolase activity"/>
    <property type="evidence" value="ECO:0007669"/>
    <property type="project" value="UniProtKB-KW"/>
</dbReference>
<dbReference type="Pfam" id="PF17917">
    <property type="entry name" value="RT_RNaseH"/>
    <property type="match status" value="1"/>
</dbReference>
<evidence type="ECO:0000256" key="5">
    <source>
        <dbReference type="ARBA" id="ARBA00022801"/>
    </source>
</evidence>
<dbReference type="Gene3D" id="3.10.10.10">
    <property type="entry name" value="HIV Type 1 Reverse Transcriptase, subunit A, domain 1"/>
    <property type="match status" value="1"/>
</dbReference>
<keyword evidence="6" id="KW-0695">RNA-directed DNA polymerase</keyword>
<dbReference type="STRING" id="6248.A0A0K0EAZ1"/>
<protein>
    <submittedName>
        <fullName evidence="9 10">Reverse transcriptase domain-containing protein</fullName>
    </submittedName>
</protein>
<dbReference type="PANTHER" id="PTHR37984:SF5">
    <property type="entry name" value="PROTEIN NYNRIN-LIKE"/>
    <property type="match status" value="1"/>
</dbReference>
<keyword evidence="8" id="KW-1185">Reference proteome</keyword>
<organism evidence="9">
    <name type="scientific">Strongyloides stercoralis</name>
    <name type="common">Threadworm</name>
    <dbReference type="NCBI Taxonomy" id="6248"/>
    <lineage>
        <taxon>Eukaryota</taxon>
        <taxon>Metazoa</taxon>
        <taxon>Ecdysozoa</taxon>
        <taxon>Nematoda</taxon>
        <taxon>Chromadorea</taxon>
        <taxon>Rhabditida</taxon>
        <taxon>Tylenchina</taxon>
        <taxon>Panagrolaimomorpha</taxon>
        <taxon>Strongyloidoidea</taxon>
        <taxon>Strongyloididae</taxon>
        <taxon>Strongyloides</taxon>
    </lineage>
</organism>